<evidence type="ECO:0000256" key="2">
    <source>
        <dbReference type="ARBA" id="ARBA00022490"/>
    </source>
</evidence>
<dbReference type="PROSITE" id="PS50294">
    <property type="entry name" value="WD_REPEATS_REGION"/>
    <property type="match status" value="1"/>
</dbReference>
<dbReference type="InterPro" id="IPR050687">
    <property type="entry name" value="Dynein_IC"/>
</dbReference>
<dbReference type="InterPro" id="IPR001680">
    <property type="entry name" value="WD40_rpt"/>
</dbReference>
<evidence type="ECO:0000256" key="5">
    <source>
        <dbReference type="ARBA" id="ARBA00022846"/>
    </source>
</evidence>
<dbReference type="Gene3D" id="2.130.10.10">
    <property type="entry name" value="YVTN repeat-like/Quinoprotein amine dehydrogenase"/>
    <property type="match status" value="2"/>
</dbReference>
<keyword evidence="6" id="KW-0969">Cilium</keyword>
<feature type="compositionally biased region" description="Low complexity" evidence="13">
    <location>
        <begin position="60"/>
        <end position="76"/>
    </location>
</feature>
<evidence type="ECO:0000256" key="10">
    <source>
        <dbReference type="ARBA" id="ARBA00040002"/>
    </source>
</evidence>
<evidence type="ECO:0000313" key="14">
    <source>
        <dbReference type="EMBL" id="KAK7893117.1"/>
    </source>
</evidence>
<keyword evidence="15" id="KW-1185">Reference proteome</keyword>
<comment type="caution">
    <text evidence="14">The sequence shown here is derived from an EMBL/GenBank/DDBJ whole genome shotgun (WGS) entry which is preliminary data.</text>
</comment>
<keyword evidence="7" id="KW-0206">Cytoskeleton</keyword>
<evidence type="ECO:0000256" key="13">
    <source>
        <dbReference type="SAM" id="MobiDB-lite"/>
    </source>
</evidence>
<evidence type="ECO:0000256" key="7">
    <source>
        <dbReference type="ARBA" id="ARBA00023212"/>
    </source>
</evidence>
<evidence type="ECO:0000256" key="9">
    <source>
        <dbReference type="ARBA" id="ARBA00024190"/>
    </source>
</evidence>
<feature type="compositionally biased region" description="Acidic residues" evidence="13">
    <location>
        <begin position="141"/>
        <end position="158"/>
    </location>
</feature>
<dbReference type="PANTHER" id="PTHR12442:SF12">
    <property type="entry name" value="DYNEIN AXONEMAL INTERMEDIATE CHAIN 4"/>
    <property type="match status" value="1"/>
</dbReference>
<feature type="region of interest" description="Disordered" evidence="13">
    <location>
        <begin position="133"/>
        <end position="167"/>
    </location>
</feature>
<evidence type="ECO:0000256" key="12">
    <source>
        <dbReference type="PROSITE-ProRule" id="PRU00221"/>
    </source>
</evidence>
<keyword evidence="2" id="KW-0963">Cytoplasm</keyword>
<name>A0AAW0NHQ9_9GOBI</name>
<keyword evidence="3 12" id="KW-0853">WD repeat</keyword>
<dbReference type="GO" id="GO:0120293">
    <property type="term" value="C:dynein axonemal particle"/>
    <property type="evidence" value="ECO:0007669"/>
    <property type="project" value="UniProtKB-SubCell"/>
</dbReference>
<evidence type="ECO:0000256" key="4">
    <source>
        <dbReference type="ARBA" id="ARBA00022737"/>
    </source>
</evidence>
<feature type="region of interest" description="Disordered" evidence="13">
    <location>
        <begin position="43"/>
        <end position="79"/>
    </location>
</feature>
<evidence type="ECO:0000256" key="8">
    <source>
        <dbReference type="ARBA" id="ARBA00023273"/>
    </source>
</evidence>
<comment type="subcellular location">
    <subcellularLocation>
        <location evidence="1">Cytoplasm</location>
        <location evidence="1">Cytoskeleton</location>
        <location evidence="1">Flagellum axoneme</location>
    </subcellularLocation>
    <subcellularLocation>
        <location evidence="9">Dynein axonemal particle</location>
    </subcellularLocation>
</comment>
<dbReference type="SUPFAM" id="SSF50978">
    <property type="entry name" value="WD40 repeat-like"/>
    <property type="match status" value="1"/>
</dbReference>
<feature type="repeat" description="WD" evidence="12">
    <location>
        <begin position="345"/>
        <end position="377"/>
    </location>
</feature>
<reference evidence="15" key="1">
    <citation type="submission" date="2024-04" db="EMBL/GenBank/DDBJ databases">
        <title>Salinicola lusitanus LLJ914,a marine bacterium isolated from the Okinawa Trough.</title>
        <authorList>
            <person name="Li J."/>
        </authorList>
    </citation>
    <scope>NUCLEOTIDE SEQUENCE [LARGE SCALE GENOMIC DNA]</scope>
</reference>
<dbReference type="GO" id="GO:0045503">
    <property type="term" value="F:dynein light chain binding"/>
    <property type="evidence" value="ECO:0007669"/>
    <property type="project" value="TreeGrafter"/>
</dbReference>
<keyword evidence="5" id="KW-0282">Flagellum</keyword>
<dbReference type="SMART" id="SM00320">
    <property type="entry name" value="WD40"/>
    <property type="match status" value="5"/>
</dbReference>
<protein>
    <recommendedName>
        <fullName evidence="10">Dynein axonemal intermediate chain 4</fullName>
    </recommendedName>
    <alternativeName>
        <fullName evidence="11">WD repeat-containing protein 78</fullName>
    </alternativeName>
</protein>
<dbReference type="GO" id="GO:0045504">
    <property type="term" value="F:dynein heavy chain binding"/>
    <property type="evidence" value="ECO:0007669"/>
    <property type="project" value="TreeGrafter"/>
</dbReference>
<sequence>MQTLDNYLKNKSVQTDSQATVEAETLATNWEIYDSMNELTISELENEKAEQTKSLKKGSSHSNTTSTSDSGSSSSSLPEIDFNLDGSQIVSQPLIVMSSKEFLHSLLVIERNVVANIYQSKLASYKELPLLPDPYDTVNDLPEEDQDEEEKEEEEYDQEDKSSDAASVELPEAPAPALTLLWSFSCELTTDCVVTSLSWHKENTDILAVGYDCSAHNMETPGLICVWSLKNVMWPERVIYTRSAVTTLDFSPNQSAHLGVGMMDGTVAIYNAGAGAVQVARKHLEQVCQVSWTKQVLISVSVDGLIKTWTLSPKGLGCSGFKVYLAGTRDGLIHMCSKRYSLETFEKHFHAVNGIEWSPFSPDLFLSGSSDWTVQLWRRDSPSPILGFTSLRMQSMGSAGPRNGRRLNPTEVLSSRHKELTSVQFSPVADTVVVGDSSGEVKVYQLQNFGRDSDGKVVNLEDAI</sequence>
<evidence type="ECO:0000313" key="15">
    <source>
        <dbReference type="Proteomes" id="UP001460270"/>
    </source>
</evidence>
<evidence type="ECO:0000256" key="11">
    <source>
        <dbReference type="ARBA" id="ARBA00041557"/>
    </source>
</evidence>
<dbReference type="InterPro" id="IPR036322">
    <property type="entry name" value="WD40_repeat_dom_sf"/>
</dbReference>
<dbReference type="InterPro" id="IPR015943">
    <property type="entry name" value="WD40/YVTN_repeat-like_dom_sf"/>
</dbReference>
<dbReference type="EMBL" id="JBBPFD010000016">
    <property type="protein sequence ID" value="KAK7893117.1"/>
    <property type="molecule type" value="Genomic_DNA"/>
</dbReference>
<dbReference type="Pfam" id="PF00400">
    <property type="entry name" value="WD40"/>
    <property type="match status" value="1"/>
</dbReference>
<dbReference type="GO" id="GO:0005858">
    <property type="term" value="C:axonemal dynein complex"/>
    <property type="evidence" value="ECO:0007669"/>
    <property type="project" value="TreeGrafter"/>
</dbReference>
<dbReference type="AlphaFoldDB" id="A0AAW0NHQ9"/>
<keyword evidence="4" id="KW-0677">Repeat</keyword>
<accession>A0AAW0NHQ9</accession>
<dbReference type="Proteomes" id="UP001460270">
    <property type="component" value="Unassembled WGS sequence"/>
</dbReference>
<gene>
    <name evidence="14" type="ORF">WMY93_022269</name>
</gene>
<dbReference type="PROSITE" id="PS50082">
    <property type="entry name" value="WD_REPEATS_2"/>
    <property type="match status" value="1"/>
</dbReference>
<dbReference type="GO" id="GO:0003341">
    <property type="term" value="P:cilium movement"/>
    <property type="evidence" value="ECO:0007669"/>
    <property type="project" value="TreeGrafter"/>
</dbReference>
<organism evidence="14 15">
    <name type="scientific">Mugilogobius chulae</name>
    <name type="common">yellowstripe goby</name>
    <dbReference type="NCBI Taxonomy" id="88201"/>
    <lineage>
        <taxon>Eukaryota</taxon>
        <taxon>Metazoa</taxon>
        <taxon>Chordata</taxon>
        <taxon>Craniata</taxon>
        <taxon>Vertebrata</taxon>
        <taxon>Euteleostomi</taxon>
        <taxon>Actinopterygii</taxon>
        <taxon>Neopterygii</taxon>
        <taxon>Teleostei</taxon>
        <taxon>Neoteleostei</taxon>
        <taxon>Acanthomorphata</taxon>
        <taxon>Gobiaria</taxon>
        <taxon>Gobiiformes</taxon>
        <taxon>Gobioidei</taxon>
        <taxon>Gobiidae</taxon>
        <taxon>Gobionellinae</taxon>
        <taxon>Mugilogobius</taxon>
    </lineage>
</organism>
<evidence type="ECO:0000256" key="6">
    <source>
        <dbReference type="ARBA" id="ARBA00023069"/>
    </source>
</evidence>
<dbReference type="PANTHER" id="PTHR12442">
    <property type="entry name" value="DYNEIN INTERMEDIATE CHAIN"/>
    <property type="match status" value="1"/>
</dbReference>
<evidence type="ECO:0000256" key="1">
    <source>
        <dbReference type="ARBA" id="ARBA00004611"/>
    </source>
</evidence>
<proteinExistence type="predicted"/>
<evidence type="ECO:0000256" key="3">
    <source>
        <dbReference type="ARBA" id="ARBA00022574"/>
    </source>
</evidence>
<keyword evidence="8" id="KW-0966">Cell projection</keyword>